<comment type="similarity">
    <text evidence="2">Belongs to the UTP6 family.</text>
</comment>
<dbReference type="Gene3D" id="1.25.40.10">
    <property type="entry name" value="Tetratricopeptide repeat domain"/>
    <property type="match status" value="2"/>
</dbReference>
<dbReference type="PANTHER" id="PTHR23271">
    <property type="entry name" value="HEPATOCELLULAR CARCINOMA-ASSOCIATED ANTIGEN 66"/>
    <property type="match status" value="1"/>
</dbReference>
<evidence type="ECO:0000256" key="3">
    <source>
        <dbReference type="ARBA" id="ARBA00022552"/>
    </source>
</evidence>
<dbReference type="GO" id="GO:0000462">
    <property type="term" value="P:maturation of SSU-rRNA from tricistronic rRNA transcript (SSU-rRNA, 5.8S rRNA, LSU-rRNA)"/>
    <property type="evidence" value="ECO:0007669"/>
    <property type="project" value="InterPro"/>
</dbReference>
<dbReference type="InterPro" id="IPR011990">
    <property type="entry name" value="TPR-like_helical_dom_sf"/>
</dbReference>
<proteinExistence type="inferred from homology"/>
<dbReference type="Pfam" id="PF08640">
    <property type="entry name" value="U3_assoc_6"/>
    <property type="match status" value="1"/>
</dbReference>
<name>A0A4S4KR71_9APHY</name>
<evidence type="ECO:0000259" key="6">
    <source>
        <dbReference type="Pfam" id="PF08640"/>
    </source>
</evidence>
<reference evidence="7 8" key="1">
    <citation type="submission" date="2019-02" db="EMBL/GenBank/DDBJ databases">
        <title>Genome sequencing of the rare red list fungi Phlebia centrifuga.</title>
        <authorList>
            <person name="Buettner E."/>
            <person name="Kellner H."/>
        </authorList>
    </citation>
    <scope>NUCLEOTIDE SEQUENCE [LARGE SCALE GENOMIC DNA]</scope>
    <source>
        <strain evidence="7 8">DSM 108282</strain>
    </source>
</reference>
<organism evidence="7 8">
    <name type="scientific">Hermanssonia centrifuga</name>
    <dbReference type="NCBI Taxonomy" id="98765"/>
    <lineage>
        <taxon>Eukaryota</taxon>
        <taxon>Fungi</taxon>
        <taxon>Dikarya</taxon>
        <taxon>Basidiomycota</taxon>
        <taxon>Agaricomycotina</taxon>
        <taxon>Agaricomycetes</taxon>
        <taxon>Polyporales</taxon>
        <taxon>Meruliaceae</taxon>
        <taxon>Hermanssonia</taxon>
    </lineage>
</organism>
<gene>
    <name evidence="7" type="ORF">EW026_g1512</name>
</gene>
<keyword evidence="5" id="KW-0539">Nucleus</keyword>
<evidence type="ECO:0000313" key="8">
    <source>
        <dbReference type="Proteomes" id="UP000309038"/>
    </source>
</evidence>
<feature type="domain" description="U3 small nucleolar RNA-associated protein 6 N-terminal" evidence="6">
    <location>
        <begin position="1"/>
        <end position="81"/>
    </location>
</feature>
<evidence type="ECO:0000256" key="4">
    <source>
        <dbReference type="ARBA" id="ARBA00022737"/>
    </source>
</evidence>
<evidence type="ECO:0000256" key="5">
    <source>
        <dbReference type="ARBA" id="ARBA00023242"/>
    </source>
</evidence>
<comment type="subcellular location">
    <subcellularLocation>
        <location evidence="1">Nucleus</location>
        <location evidence="1">Nucleolus</location>
    </subcellularLocation>
</comment>
<dbReference type="GO" id="GO:0034388">
    <property type="term" value="C:Pwp2p-containing subcomplex of 90S preribosome"/>
    <property type="evidence" value="ECO:0007669"/>
    <property type="project" value="TreeGrafter"/>
</dbReference>
<comment type="caution">
    <text evidence="7">The sequence shown here is derived from an EMBL/GenBank/DDBJ whole genome shotgun (WGS) entry which is preliminary data.</text>
</comment>
<dbReference type="GO" id="GO:0030515">
    <property type="term" value="F:snoRNA binding"/>
    <property type="evidence" value="ECO:0007669"/>
    <property type="project" value="InterPro"/>
</dbReference>
<accession>A0A4S4KR71</accession>
<protein>
    <recommendedName>
        <fullName evidence="6">U3 small nucleolar RNA-associated protein 6 N-terminal domain-containing protein</fullName>
    </recommendedName>
</protein>
<evidence type="ECO:0000313" key="7">
    <source>
        <dbReference type="EMBL" id="THH01119.1"/>
    </source>
</evidence>
<dbReference type="InterPro" id="IPR003107">
    <property type="entry name" value="HAT"/>
</dbReference>
<dbReference type="SMART" id="SM00386">
    <property type="entry name" value="HAT"/>
    <property type="match status" value="4"/>
</dbReference>
<evidence type="ECO:0000256" key="2">
    <source>
        <dbReference type="ARBA" id="ARBA00010734"/>
    </source>
</evidence>
<dbReference type="Proteomes" id="UP000309038">
    <property type="component" value="Unassembled WGS sequence"/>
</dbReference>
<keyword evidence="4" id="KW-0677">Repeat</keyword>
<dbReference type="GO" id="GO:0032040">
    <property type="term" value="C:small-subunit processome"/>
    <property type="evidence" value="ECO:0007669"/>
    <property type="project" value="TreeGrafter"/>
</dbReference>
<keyword evidence="3" id="KW-0698">rRNA processing</keyword>
<sequence length="255" mass="29058">MLAELKDLVQKGLFTQKEIKQVMKKRTAFETALVRRIAKKNDYLRYAAYEMGLEALRKKRVERLKLPRSTPSVSDYALVRRQFHIFERALKKFKSDVALWIQYIQVAKKEGARSLVGRITARALQLHPNVPSLYILAAQHELSHLSPSAARTLLQRGIRLNGDNVEMWREYVRMEMGFVEGMRRRWGVLGIDLNGKGKAKAQENVEDGMDDTEVEQMQGEAEGEGDEAEKARREIMQGAIVKSVISNAVKADTAD</sequence>
<dbReference type="EMBL" id="SGPJ01000031">
    <property type="protein sequence ID" value="THH01119.1"/>
    <property type="molecule type" value="Genomic_DNA"/>
</dbReference>
<evidence type="ECO:0000256" key="1">
    <source>
        <dbReference type="ARBA" id="ARBA00004604"/>
    </source>
</evidence>
<dbReference type="InterPro" id="IPR055347">
    <property type="entry name" value="UTP6_N"/>
</dbReference>
<dbReference type="AlphaFoldDB" id="A0A4S4KR71"/>
<dbReference type="SUPFAM" id="SSF48452">
    <property type="entry name" value="TPR-like"/>
    <property type="match status" value="1"/>
</dbReference>
<dbReference type="PANTHER" id="PTHR23271:SF1">
    <property type="entry name" value="U3 SMALL NUCLEOLAR RNA-ASSOCIATED PROTEIN 6 HOMOLOG"/>
    <property type="match status" value="1"/>
</dbReference>
<keyword evidence="8" id="KW-1185">Reference proteome</keyword>
<dbReference type="InterPro" id="IPR013949">
    <property type="entry name" value="Utp6"/>
</dbReference>